<dbReference type="CDD" id="cd06222">
    <property type="entry name" value="RNase_H_like"/>
    <property type="match status" value="1"/>
</dbReference>
<dbReference type="GO" id="GO:0004523">
    <property type="term" value="F:RNA-DNA hybrid ribonuclease activity"/>
    <property type="evidence" value="ECO:0007669"/>
    <property type="project" value="InterPro"/>
</dbReference>
<reference evidence="2" key="1">
    <citation type="journal article" date="2023" name="Science">
        <title>Elucidation of the pathway for biosynthesis of saponin adjuvants from the soapbark tree.</title>
        <authorList>
            <person name="Reed J."/>
            <person name="Orme A."/>
            <person name="El-Demerdash A."/>
            <person name="Owen C."/>
            <person name="Martin L.B.B."/>
            <person name="Misra R.C."/>
            <person name="Kikuchi S."/>
            <person name="Rejzek M."/>
            <person name="Martin A.C."/>
            <person name="Harkess A."/>
            <person name="Leebens-Mack J."/>
            <person name="Louveau T."/>
            <person name="Stephenson M.J."/>
            <person name="Osbourn A."/>
        </authorList>
    </citation>
    <scope>NUCLEOTIDE SEQUENCE</scope>
    <source>
        <strain evidence="2">S10</strain>
    </source>
</reference>
<organism evidence="2 3">
    <name type="scientific">Quillaja saponaria</name>
    <name type="common">Soap bark tree</name>
    <dbReference type="NCBI Taxonomy" id="32244"/>
    <lineage>
        <taxon>Eukaryota</taxon>
        <taxon>Viridiplantae</taxon>
        <taxon>Streptophyta</taxon>
        <taxon>Embryophyta</taxon>
        <taxon>Tracheophyta</taxon>
        <taxon>Spermatophyta</taxon>
        <taxon>Magnoliopsida</taxon>
        <taxon>eudicotyledons</taxon>
        <taxon>Gunneridae</taxon>
        <taxon>Pentapetalae</taxon>
        <taxon>rosids</taxon>
        <taxon>fabids</taxon>
        <taxon>Fabales</taxon>
        <taxon>Quillajaceae</taxon>
        <taxon>Quillaja</taxon>
    </lineage>
</organism>
<accession>A0AAD7VDM7</accession>
<dbReference type="InterPro" id="IPR052929">
    <property type="entry name" value="RNase_H-like_EbsB-rel"/>
</dbReference>
<dbReference type="InterPro" id="IPR044730">
    <property type="entry name" value="RNase_H-like_dom_plant"/>
</dbReference>
<dbReference type="KEGG" id="qsa:O6P43_009919"/>
<dbReference type="InterPro" id="IPR036397">
    <property type="entry name" value="RNaseH_sf"/>
</dbReference>
<dbReference type="InterPro" id="IPR012337">
    <property type="entry name" value="RNaseH-like_sf"/>
</dbReference>
<dbReference type="EMBL" id="JARAOO010000004">
    <property type="protein sequence ID" value="KAJ7971962.1"/>
    <property type="molecule type" value="Genomic_DNA"/>
</dbReference>
<keyword evidence="3" id="KW-1185">Reference proteome</keyword>
<comment type="caution">
    <text evidence="2">The sequence shown here is derived from an EMBL/GenBank/DDBJ whole genome shotgun (WGS) entry which is preliminary data.</text>
</comment>
<evidence type="ECO:0000313" key="3">
    <source>
        <dbReference type="Proteomes" id="UP001163823"/>
    </source>
</evidence>
<name>A0AAD7VDM7_QUISA</name>
<dbReference type="Proteomes" id="UP001163823">
    <property type="component" value="Chromosome 4"/>
</dbReference>
<gene>
    <name evidence="2" type="ORF">O6P43_009919</name>
</gene>
<feature type="domain" description="RNase H type-1" evidence="1">
    <location>
        <begin position="72"/>
        <end position="192"/>
    </location>
</feature>
<protein>
    <submittedName>
        <fullName evidence="2">Ribonuclease H-like domain containing protein</fullName>
    </submittedName>
</protein>
<dbReference type="PANTHER" id="PTHR47074">
    <property type="entry name" value="BNAC02G40300D PROTEIN"/>
    <property type="match status" value="1"/>
</dbReference>
<sequence length="205" mass="23360">MEFCIFGKQGNDKFFNNIIWSEYEVASKTIQDRDEFRNATETSRNTVRPPTSSSRLCNNSWQVPASGYIKINFDAGVSRPLNLGSMEFAARSSSGEIMKAWGQKWCGIISPVKLEALALWEFLLVAKHESWQKVVCEGDAKQVIESVINRQNDLHVANIIIKDIYIIAKDIECNFQFIFRSCNWVAHNMARKTLVNTRDSVSQEA</sequence>
<dbReference type="GO" id="GO:0003676">
    <property type="term" value="F:nucleic acid binding"/>
    <property type="evidence" value="ECO:0007669"/>
    <property type="project" value="InterPro"/>
</dbReference>
<dbReference type="Gene3D" id="3.30.420.10">
    <property type="entry name" value="Ribonuclease H-like superfamily/Ribonuclease H"/>
    <property type="match status" value="1"/>
</dbReference>
<dbReference type="InterPro" id="IPR002156">
    <property type="entry name" value="RNaseH_domain"/>
</dbReference>
<dbReference type="AlphaFoldDB" id="A0AAD7VDM7"/>
<dbReference type="PANTHER" id="PTHR47074:SF48">
    <property type="entry name" value="POLYNUCLEOTIDYL TRANSFERASE, RIBONUCLEASE H-LIKE SUPERFAMILY PROTEIN"/>
    <property type="match status" value="1"/>
</dbReference>
<proteinExistence type="predicted"/>
<dbReference type="SUPFAM" id="SSF53098">
    <property type="entry name" value="Ribonuclease H-like"/>
    <property type="match status" value="1"/>
</dbReference>
<evidence type="ECO:0000313" key="2">
    <source>
        <dbReference type="EMBL" id="KAJ7971962.1"/>
    </source>
</evidence>
<dbReference type="Pfam" id="PF13456">
    <property type="entry name" value="RVT_3"/>
    <property type="match status" value="1"/>
</dbReference>
<evidence type="ECO:0000259" key="1">
    <source>
        <dbReference type="Pfam" id="PF13456"/>
    </source>
</evidence>